<feature type="compositionally biased region" description="Basic residues" evidence="1">
    <location>
        <begin position="42"/>
        <end position="51"/>
    </location>
</feature>
<evidence type="ECO:0000256" key="1">
    <source>
        <dbReference type="SAM" id="MobiDB-lite"/>
    </source>
</evidence>
<reference evidence="2" key="1">
    <citation type="submission" date="2022-08" db="UniProtKB">
        <authorList>
            <consortium name="EnsemblMetazoa"/>
        </authorList>
    </citation>
    <scope>IDENTIFICATION</scope>
    <source>
        <strain evidence="2">05x7-T-G4-1.051#20</strain>
    </source>
</reference>
<sequence length="123" mass="14367">MRRRLWIDAIRRQDTNGKHWEAADHDRVCHLRFVTGNQNNPKQRKAKHFRAEKRESERGYHEVASALLDLSSLENISQPDLDSNLPDPSSLHDDCLKKIAGLQVENRQLYSELERPQSENKVL</sequence>
<dbReference type="EnsemblMetazoa" id="G6047.1">
    <property type="protein sequence ID" value="G6047.1:cds"/>
    <property type="gene ID" value="G6047"/>
</dbReference>
<protein>
    <submittedName>
        <fullName evidence="2">Uncharacterized protein</fullName>
    </submittedName>
</protein>
<proteinExistence type="predicted"/>
<keyword evidence="3" id="KW-1185">Reference proteome</keyword>
<evidence type="ECO:0000313" key="2">
    <source>
        <dbReference type="EnsemblMetazoa" id="G6047.1:cds"/>
    </source>
</evidence>
<evidence type="ECO:0000313" key="3">
    <source>
        <dbReference type="Proteomes" id="UP000005408"/>
    </source>
</evidence>
<feature type="region of interest" description="Disordered" evidence="1">
    <location>
        <begin position="36"/>
        <end position="57"/>
    </location>
</feature>
<organism evidence="2 3">
    <name type="scientific">Magallana gigas</name>
    <name type="common">Pacific oyster</name>
    <name type="synonym">Crassostrea gigas</name>
    <dbReference type="NCBI Taxonomy" id="29159"/>
    <lineage>
        <taxon>Eukaryota</taxon>
        <taxon>Metazoa</taxon>
        <taxon>Spiralia</taxon>
        <taxon>Lophotrochozoa</taxon>
        <taxon>Mollusca</taxon>
        <taxon>Bivalvia</taxon>
        <taxon>Autobranchia</taxon>
        <taxon>Pteriomorphia</taxon>
        <taxon>Ostreida</taxon>
        <taxon>Ostreoidea</taxon>
        <taxon>Ostreidae</taxon>
        <taxon>Magallana</taxon>
    </lineage>
</organism>
<accession>A0A8W8NJ62</accession>
<dbReference type="Proteomes" id="UP000005408">
    <property type="component" value="Unassembled WGS sequence"/>
</dbReference>
<dbReference type="AlphaFoldDB" id="A0A8W8NJ62"/>
<name>A0A8W8NJ62_MAGGI</name>